<comment type="caution">
    <text evidence="2">The sequence shown here is derived from an EMBL/GenBank/DDBJ whole genome shotgun (WGS) entry which is preliminary data.</text>
</comment>
<reference evidence="2 3" key="1">
    <citation type="submission" date="2024-01" db="EMBL/GenBank/DDBJ databases">
        <title>The genomes of 5 underutilized Papilionoideae crops provide insights into root nodulation and disease resistanc.</title>
        <authorList>
            <person name="Jiang F."/>
        </authorList>
    </citation>
    <scope>NUCLEOTIDE SEQUENCE [LARGE SCALE GENOMIC DNA]</scope>
    <source>
        <strain evidence="2">LVBAO_FW01</strain>
        <tissue evidence="2">Leaves</tissue>
    </source>
</reference>
<proteinExistence type="predicted"/>
<sequence length="358" mass="39526">MFSRESLVQLSVGFISRDPKLGKWMIVGNIATYLSVCVTDQVLKTPKFIVEIKELNVDISKDGGSKSSLLVRLQVLPTLVGEPQGSRDLLSNLTGGGCNSSGQASIAALERSSAPFICEKFFVLCEFGHDREVGIVIKNVDISNREVTMNLNDELLLKRKSPSKTSSGSDNITWSHANLSSTQRPSKKQQTLAAFSKYSYMFPEKVGFNLPKWMLLGYALGNLDHAYITVVRCCCSSQNQLEAAVPPKINTPLPRSIQCLQLEDAPRLDEPCCFQHALLRLWPLVCGHQGLCLPTPFGIWVERTNGMVALLAMVTYDDAKGVAYSCWIQIEEREDFGGFMQAILVKVAGFHVNNGPDF</sequence>
<dbReference type="Pfam" id="PF10344">
    <property type="entry name" value="Hobbit"/>
    <property type="match status" value="1"/>
</dbReference>
<evidence type="ECO:0000313" key="2">
    <source>
        <dbReference type="EMBL" id="KAK7349990.1"/>
    </source>
</evidence>
<gene>
    <name evidence="2" type="ORF">VNO77_07980</name>
</gene>
<dbReference type="EMBL" id="JAYMYQ010000002">
    <property type="protein sequence ID" value="KAK7349990.1"/>
    <property type="molecule type" value="Genomic_DNA"/>
</dbReference>
<dbReference type="AlphaFoldDB" id="A0AAN9M821"/>
<dbReference type="Proteomes" id="UP001367508">
    <property type="component" value="Unassembled WGS sequence"/>
</dbReference>
<keyword evidence="3" id="KW-1185">Reference proteome</keyword>
<dbReference type="PANTHER" id="PTHR15678">
    <property type="entry name" value="ANTIGEN MLAA-22-RELATED"/>
    <property type="match status" value="1"/>
</dbReference>
<dbReference type="PANTHER" id="PTHR15678:SF6">
    <property type="entry name" value="BRIDGE-LIKE LIPID TRANSFER PROTEIN FAMILY MEMBER 2"/>
    <property type="match status" value="1"/>
</dbReference>
<feature type="region of interest" description="Disordered" evidence="1">
    <location>
        <begin position="160"/>
        <end position="185"/>
    </location>
</feature>
<name>A0AAN9M821_CANGL</name>
<evidence type="ECO:0000256" key="1">
    <source>
        <dbReference type="SAM" id="MobiDB-lite"/>
    </source>
</evidence>
<evidence type="ECO:0000313" key="3">
    <source>
        <dbReference type="Proteomes" id="UP001367508"/>
    </source>
</evidence>
<feature type="compositionally biased region" description="Polar residues" evidence="1">
    <location>
        <begin position="163"/>
        <end position="185"/>
    </location>
</feature>
<protein>
    <submittedName>
        <fullName evidence="2">Uncharacterized protein</fullName>
    </submittedName>
</protein>
<dbReference type="InterPro" id="IPR045167">
    <property type="entry name" value="Hobbit"/>
</dbReference>
<accession>A0AAN9M821</accession>
<organism evidence="2 3">
    <name type="scientific">Canavalia gladiata</name>
    <name type="common">Sword bean</name>
    <name type="synonym">Dolichos gladiatus</name>
    <dbReference type="NCBI Taxonomy" id="3824"/>
    <lineage>
        <taxon>Eukaryota</taxon>
        <taxon>Viridiplantae</taxon>
        <taxon>Streptophyta</taxon>
        <taxon>Embryophyta</taxon>
        <taxon>Tracheophyta</taxon>
        <taxon>Spermatophyta</taxon>
        <taxon>Magnoliopsida</taxon>
        <taxon>eudicotyledons</taxon>
        <taxon>Gunneridae</taxon>
        <taxon>Pentapetalae</taxon>
        <taxon>rosids</taxon>
        <taxon>fabids</taxon>
        <taxon>Fabales</taxon>
        <taxon>Fabaceae</taxon>
        <taxon>Papilionoideae</taxon>
        <taxon>50 kb inversion clade</taxon>
        <taxon>NPAAA clade</taxon>
        <taxon>indigoferoid/millettioid clade</taxon>
        <taxon>Phaseoleae</taxon>
        <taxon>Canavalia</taxon>
    </lineage>
</organism>